<dbReference type="HAMAP" id="MF_01401">
    <property type="entry name" value="MsrA"/>
    <property type="match status" value="1"/>
</dbReference>
<gene>
    <name evidence="4 6" type="primary">msrA</name>
    <name evidence="6" type="ORF">HXK21_01235</name>
</gene>
<dbReference type="InterPro" id="IPR002569">
    <property type="entry name" value="Met_Sox_Rdtase_MsrA_dom"/>
</dbReference>
<comment type="caution">
    <text evidence="6">The sequence shown here is derived from an EMBL/GenBank/DDBJ whole genome shotgun (WGS) entry which is preliminary data.</text>
</comment>
<dbReference type="SUPFAM" id="SSF55068">
    <property type="entry name" value="Peptide methionine sulfoxide reductase"/>
    <property type="match status" value="1"/>
</dbReference>
<accession>A0A929WX18</accession>
<evidence type="ECO:0000256" key="2">
    <source>
        <dbReference type="ARBA" id="ARBA00047806"/>
    </source>
</evidence>
<proteinExistence type="inferred from homology"/>
<dbReference type="GO" id="GO:0008113">
    <property type="term" value="F:peptide-methionine (S)-S-oxide reductase activity"/>
    <property type="evidence" value="ECO:0007669"/>
    <property type="project" value="UniProtKB-UniRule"/>
</dbReference>
<dbReference type="GO" id="GO:0034599">
    <property type="term" value="P:cellular response to oxidative stress"/>
    <property type="evidence" value="ECO:0007669"/>
    <property type="project" value="TreeGrafter"/>
</dbReference>
<comment type="catalytic activity">
    <reaction evidence="2 4">
        <text>L-methionyl-[protein] + [thioredoxin]-disulfide + H2O = L-methionyl-(S)-S-oxide-[protein] + [thioredoxin]-dithiol</text>
        <dbReference type="Rhea" id="RHEA:14217"/>
        <dbReference type="Rhea" id="RHEA-COMP:10698"/>
        <dbReference type="Rhea" id="RHEA-COMP:10700"/>
        <dbReference type="Rhea" id="RHEA-COMP:12313"/>
        <dbReference type="Rhea" id="RHEA-COMP:12315"/>
        <dbReference type="ChEBI" id="CHEBI:15377"/>
        <dbReference type="ChEBI" id="CHEBI:16044"/>
        <dbReference type="ChEBI" id="CHEBI:29950"/>
        <dbReference type="ChEBI" id="CHEBI:44120"/>
        <dbReference type="ChEBI" id="CHEBI:50058"/>
        <dbReference type="EC" id="1.8.4.11"/>
    </reaction>
</comment>
<feature type="active site" evidence="4">
    <location>
        <position position="15"/>
    </location>
</feature>
<evidence type="ECO:0000313" key="7">
    <source>
        <dbReference type="Proteomes" id="UP000704068"/>
    </source>
</evidence>
<comment type="function">
    <text evidence="4">Has an important function as a repair enzyme for proteins that have been inactivated by oxidation. Catalyzes the reversible oxidation-reduction of methionine sulfoxide in proteins to methionine.</text>
</comment>
<dbReference type="AlphaFoldDB" id="A0A929WX18"/>
<dbReference type="EC" id="1.8.4.11" evidence="4"/>
<dbReference type="NCBIfam" id="TIGR00401">
    <property type="entry name" value="msrA"/>
    <property type="match status" value="1"/>
</dbReference>
<evidence type="ECO:0000256" key="4">
    <source>
        <dbReference type="HAMAP-Rule" id="MF_01401"/>
    </source>
</evidence>
<keyword evidence="1 4" id="KW-0560">Oxidoreductase</keyword>
<organism evidence="6 7">
    <name type="scientific">Alloprevotella tannerae</name>
    <dbReference type="NCBI Taxonomy" id="76122"/>
    <lineage>
        <taxon>Bacteria</taxon>
        <taxon>Pseudomonadati</taxon>
        <taxon>Bacteroidota</taxon>
        <taxon>Bacteroidia</taxon>
        <taxon>Bacteroidales</taxon>
        <taxon>Prevotellaceae</taxon>
        <taxon>Alloprevotella</taxon>
    </lineage>
</organism>
<evidence type="ECO:0000313" key="6">
    <source>
        <dbReference type="EMBL" id="MBF0969655.1"/>
    </source>
</evidence>
<evidence type="ECO:0000256" key="1">
    <source>
        <dbReference type="ARBA" id="ARBA00023002"/>
    </source>
</evidence>
<protein>
    <recommendedName>
        <fullName evidence="4">Peptide methionine sulfoxide reductase MsrA</fullName>
        <shortName evidence="4">Protein-methionine-S-oxide reductase</shortName>
        <ecNumber evidence="4">1.8.4.11</ecNumber>
    </recommendedName>
    <alternativeName>
        <fullName evidence="4">Peptide-methionine (S)-S-oxide reductase</fullName>
        <shortName evidence="4">Peptide Met(O) reductase</shortName>
    </alternativeName>
</protein>
<evidence type="ECO:0000259" key="5">
    <source>
        <dbReference type="Pfam" id="PF01625"/>
    </source>
</evidence>
<dbReference type="EMBL" id="JABZGR010000002">
    <property type="protein sequence ID" value="MBF0969655.1"/>
    <property type="molecule type" value="Genomic_DNA"/>
</dbReference>
<comment type="catalytic activity">
    <reaction evidence="3 4">
        <text>[thioredoxin]-disulfide + L-methionine + H2O = L-methionine (S)-S-oxide + [thioredoxin]-dithiol</text>
        <dbReference type="Rhea" id="RHEA:19993"/>
        <dbReference type="Rhea" id="RHEA-COMP:10698"/>
        <dbReference type="Rhea" id="RHEA-COMP:10700"/>
        <dbReference type="ChEBI" id="CHEBI:15377"/>
        <dbReference type="ChEBI" id="CHEBI:29950"/>
        <dbReference type="ChEBI" id="CHEBI:50058"/>
        <dbReference type="ChEBI" id="CHEBI:57844"/>
        <dbReference type="ChEBI" id="CHEBI:58772"/>
        <dbReference type="EC" id="1.8.4.11"/>
    </reaction>
</comment>
<dbReference type="Pfam" id="PF01625">
    <property type="entry name" value="PMSR"/>
    <property type="match status" value="1"/>
</dbReference>
<dbReference type="InterPro" id="IPR050162">
    <property type="entry name" value="MsrA_MetSO_reductase"/>
</dbReference>
<dbReference type="InterPro" id="IPR036509">
    <property type="entry name" value="Met_Sox_Rdtase_MsrA_sf"/>
</dbReference>
<reference evidence="6" key="1">
    <citation type="submission" date="2020-04" db="EMBL/GenBank/DDBJ databases">
        <title>Deep metagenomics examines the oral microbiome during advanced dental caries in children, revealing novel taxa and co-occurrences with host molecules.</title>
        <authorList>
            <person name="Baker J.L."/>
            <person name="Morton J.T."/>
            <person name="Dinis M."/>
            <person name="Alvarez R."/>
            <person name="Tran N.C."/>
            <person name="Knight R."/>
            <person name="Edlund A."/>
        </authorList>
    </citation>
    <scope>NUCLEOTIDE SEQUENCE</scope>
    <source>
        <strain evidence="6">JCVI_34_bin.1</strain>
    </source>
</reference>
<comment type="similarity">
    <text evidence="4">Belongs to the MsrA Met sulfoxide reductase family.</text>
</comment>
<feature type="domain" description="Peptide methionine sulphoxide reductase MsrA" evidence="5">
    <location>
        <begin position="9"/>
        <end position="158"/>
    </location>
</feature>
<dbReference type="PANTHER" id="PTHR42799">
    <property type="entry name" value="MITOCHONDRIAL PEPTIDE METHIONINE SULFOXIDE REDUCTASE"/>
    <property type="match status" value="1"/>
</dbReference>
<sequence>MKAQDLHIIYFAGGCFWGVEHYFKQVRGVVETQAGYANGNRARPDYEEVCTGHTGFAETVRVTFDATQVDLDLLLQLYFKAIDPTSLNRQGGDAGSQYRTGIFFTDPQDEATARKALDELAKHYADPIVVELLPLKNFYAAEDYHQDYLDKHPDGYCHLRPELFQWAAKANALRTEEGKA</sequence>
<dbReference type="Gene3D" id="3.30.1060.10">
    <property type="entry name" value="Peptide methionine sulphoxide reductase MsrA"/>
    <property type="match status" value="1"/>
</dbReference>
<dbReference type="PANTHER" id="PTHR42799:SF2">
    <property type="entry name" value="MITOCHONDRIAL PEPTIDE METHIONINE SULFOXIDE REDUCTASE"/>
    <property type="match status" value="1"/>
</dbReference>
<name>A0A929WX18_9BACT</name>
<dbReference type="Proteomes" id="UP000704068">
    <property type="component" value="Unassembled WGS sequence"/>
</dbReference>
<evidence type="ECO:0000256" key="3">
    <source>
        <dbReference type="ARBA" id="ARBA00048782"/>
    </source>
</evidence>
<dbReference type="GO" id="GO:0005737">
    <property type="term" value="C:cytoplasm"/>
    <property type="evidence" value="ECO:0007669"/>
    <property type="project" value="TreeGrafter"/>
</dbReference>